<accession>A0AAV2M2F3</accession>
<feature type="domain" description="PDZ" evidence="1">
    <location>
        <begin position="42"/>
        <end position="77"/>
    </location>
</feature>
<dbReference type="InterPro" id="IPR036034">
    <property type="entry name" value="PDZ_sf"/>
</dbReference>
<dbReference type="PROSITE" id="PS50106">
    <property type="entry name" value="PDZ"/>
    <property type="match status" value="1"/>
</dbReference>
<dbReference type="Gene3D" id="2.30.42.10">
    <property type="match status" value="1"/>
</dbReference>
<reference evidence="2 3" key="1">
    <citation type="submission" date="2024-04" db="EMBL/GenBank/DDBJ databases">
        <authorList>
            <person name="Waldvogel A.-M."/>
            <person name="Schoenle A."/>
        </authorList>
    </citation>
    <scope>NUCLEOTIDE SEQUENCE [LARGE SCALE GENOMIC DNA]</scope>
</reference>
<name>A0AAV2M2F3_KNICA</name>
<protein>
    <recommendedName>
        <fullName evidence="1">PDZ domain-containing protein</fullName>
    </recommendedName>
</protein>
<dbReference type="SUPFAM" id="SSF50156">
    <property type="entry name" value="PDZ domain-like"/>
    <property type="match status" value="1"/>
</dbReference>
<proteinExistence type="predicted"/>
<dbReference type="InterPro" id="IPR001478">
    <property type="entry name" value="PDZ"/>
</dbReference>
<dbReference type="Proteomes" id="UP001497482">
    <property type="component" value="Chromosome 5"/>
</dbReference>
<keyword evidence="3" id="KW-1185">Reference proteome</keyword>
<organism evidence="2 3">
    <name type="scientific">Knipowitschia caucasica</name>
    <name type="common">Caucasian dwarf goby</name>
    <name type="synonym">Pomatoschistus caucasicus</name>
    <dbReference type="NCBI Taxonomy" id="637954"/>
    <lineage>
        <taxon>Eukaryota</taxon>
        <taxon>Metazoa</taxon>
        <taxon>Chordata</taxon>
        <taxon>Craniata</taxon>
        <taxon>Vertebrata</taxon>
        <taxon>Euteleostomi</taxon>
        <taxon>Actinopterygii</taxon>
        <taxon>Neopterygii</taxon>
        <taxon>Teleostei</taxon>
        <taxon>Neoteleostei</taxon>
        <taxon>Acanthomorphata</taxon>
        <taxon>Gobiaria</taxon>
        <taxon>Gobiiformes</taxon>
        <taxon>Gobioidei</taxon>
        <taxon>Gobiidae</taxon>
        <taxon>Gobiinae</taxon>
        <taxon>Knipowitschia</taxon>
    </lineage>
</organism>
<dbReference type="EMBL" id="OZ035827">
    <property type="protein sequence ID" value="CAL1607523.1"/>
    <property type="molecule type" value="Genomic_DNA"/>
</dbReference>
<evidence type="ECO:0000313" key="2">
    <source>
        <dbReference type="EMBL" id="CAL1607523.1"/>
    </source>
</evidence>
<gene>
    <name evidence="2" type="ORF">KC01_LOCUS34558</name>
</gene>
<evidence type="ECO:0000313" key="3">
    <source>
        <dbReference type="Proteomes" id="UP001497482"/>
    </source>
</evidence>
<dbReference type="AlphaFoldDB" id="A0AAV2M2F3"/>
<dbReference type="Pfam" id="PF00595">
    <property type="entry name" value="PDZ"/>
    <property type="match status" value="1"/>
</dbReference>
<evidence type="ECO:0000259" key="1">
    <source>
        <dbReference type="PROSITE" id="PS50106"/>
    </source>
</evidence>
<sequence>MTCADMLQYHPGPVGVDPDMLQYHSGPVGVDPDMLQYHPGPDGRLRPGDQLIAINKESLIGVTHEEARSMIHTVRSG</sequence>